<keyword evidence="10" id="KW-1185">Reference proteome</keyword>
<dbReference type="AlphaFoldDB" id="A0A8J8WIT9"/>
<keyword evidence="3" id="KW-0805">Transcription regulation</keyword>
<feature type="compositionally biased region" description="Polar residues" evidence="7">
    <location>
        <begin position="44"/>
        <end position="62"/>
    </location>
</feature>
<evidence type="ECO:0000256" key="2">
    <source>
        <dbReference type="ARBA" id="ARBA00022833"/>
    </source>
</evidence>
<dbReference type="OrthoDB" id="10251155at2759"/>
<dbReference type="CDD" id="cd12148">
    <property type="entry name" value="fungal_TF_MHR"/>
    <property type="match status" value="1"/>
</dbReference>
<keyword evidence="1" id="KW-0479">Metal-binding</keyword>
<feature type="domain" description="Zn(2)-C6 fungal-type" evidence="8">
    <location>
        <begin position="4"/>
        <end position="33"/>
    </location>
</feature>
<dbReference type="CDD" id="cd00067">
    <property type="entry name" value="GAL4"/>
    <property type="match status" value="1"/>
</dbReference>
<dbReference type="Pfam" id="PF04082">
    <property type="entry name" value="Fungal_trans"/>
    <property type="match status" value="1"/>
</dbReference>
<dbReference type="PROSITE" id="PS50048">
    <property type="entry name" value="ZN2_CY6_FUNGAL_2"/>
    <property type="match status" value="1"/>
</dbReference>
<keyword evidence="4" id="KW-0238">DNA-binding</keyword>
<accession>A0A8J8WIT9</accession>
<dbReference type="Pfam" id="PF00172">
    <property type="entry name" value="Zn_clus"/>
    <property type="match status" value="1"/>
</dbReference>
<feature type="region of interest" description="Disordered" evidence="7">
    <location>
        <begin position="44"/>
        <end position="115"/>
    </location>
</feature>
<dbReference type="InterPro" id="IPR036864">
    <property type="entry name" value="Zn2-C6_fun-type_DNA-bd_sf"/>
</dbReference>
<feature type="compositionally biased region" description="Polar residues" evidence="7">
    <location>
        <begin position="78"/>
        <end position="91"/>
    </location>
</feature>
<keyword evidence="5" id="KW-0804">Transcription</keyword>
<dbReference type="GO" id="GO:0008270">
    <property type="term" value="F:zinc ion binding"/>
    <property type="evidence" value="ECO:0007669"/>
    <property type="project" value="InterPro"/>
</dbReference>
<evidence type="ECO:0000313" key="9">
    <source>
        <dbReference type="EMBL" id="KAF7714643.1"/>
    </source>
</evidence>
<dbReference type="GO" id="GO:0006351">
    <property type="term" value="P:DNA-templated transcription"/>
    <property type="evidence" value="ECO:0007669"/>
    <property type="project" value="InterPro"/>
</dbReference>
<evidence type="ECO:0000256" key="7">
    <source>
        <dbReference type="SAM" id="MobiDB-lite"/>
    </source>
</evidence>
<dbReference type="Gene3D" id="4.10.240.10">
    <property type="entry name" value="Zn(2)-C6 fungal-type DNA-binding domain"/>
    <property type="match status" value="1"/>
</dbReference>
<dbReference type="SUPFAM" id="SSF57701">
    <property type="entry name" value="Zn2/Cys6 DNA-binding domain"/>
    <property type="match status" value="1"/>
</dbReference>
<evidence type="ECO:0000259" key="8">
    <source>
        <dbReference type="PROSITE" id="PS50048"/>
    </source>
</evidence>
<reference evidence="9" key="1">
    <citation type="journal article" date="2020" name="Front. Microbiol.">
        <title>Gene regulatory networks of Penicillium echinulatum 2HH and Penicillium oxalicum 114-2 inferred by a computational biology approach.</title>
        <authorList>
            <person name="Lenz A.R."/>
            <person name="Galan-Vasquez E."/>
            <person name="Balbinot E."/>
            <person name="De Abreu F.P."/>
            <person name="De Oliveira N.S."/>
            <person name="Da Rosa L.O."/>
            <person name="De Avila E Silva S."/>
            <person name="Camassola M."/>
            <person name="Dillon A.J.P."/>
            <person name="Perez-Rueda E."/>
        </authorList>
    </citation>
    <scope>NUCLEOTIDE SEQUENCE</scope>
    <source>
        <strain evidence="9">S1M29</strain>
    </source>
</reference>
<dbReference type="InterPro" id="IPR001138">
    <property type="entry name" value="Zn2Cys6_DnaBD"/>
</dbReference>
<protein>
    <submittedName>
        <fullName evidence="9">Acetamidase regulatory protein</fullName>
    </submittedName>
</protein>
<gene>
    <name evidence="9" type="ORF">PECM_008017</name>
</gene>
<dbReference type="GO" id="GO:0003677">
    <property type="term" value="F:DNA binding"/>
    <property type="evidence" value="ECO:0007669"/>
    <property type="project" value="UniProtKB-KW"/>
</dbReference>
<dbReference type="SMART" id="SM00066">
    <property type="entry name" value="GAL4"/>
    <property type="match status" value="1"/>
</dbReference>
<sequence length="634" mass="70447">MSSACIICHKRKVRCDLSTRSPCSNCIKSDLECMPYTRKRKRFTNSLSPGRLPSSDSASRHASQAPADTSVDGALRQSRLSSFGDNATPVTQDGGLNVLTPAGNDEPFVKEESYRGRSEYLGGSVPFDENMVKPGHETSYASENTKASAADLQMLREQGAFELPPSAVQNELMKSFNKYCAPWTPVVDPKWLDQSSPPSMLLLQSIFLAGSRVSKAHLDYGSSEVFYRRAKLLFFFGGRNNSLISIVAACLLHWYNPVGPEDVSTDTSGFWIRTAGAMAFQIGLHKEPPPNAQDRGLRRRLWWSLVIRDNVISVGVGRPRTINLRDSDVLPPSMADFPVKDFRAQLFLAYCTISRHLGDTVECYLRREISRQRRIDLENAIYRWAKQVVPKLRSSAALQEDAVTSHLEVQQLSVMYFVVLTTLHRSSTPGSVPPAVSLVASSFIAGIYEEFLLRDELRYLGPVFAFYPLCSGLSLLSSWRYSHLQSTAEHELTVIKLSLQKLSERWLSAVGPLRALNKLTEKVREQGLFDSQPPTLDIDTASFFDGFDLKLSKQWRLIGQSTEGEQTVAASTATCSLAELQEAETAGVLSSLNTHVGVSMDDYGLPTLDTSMEAFTNSWEGFGFDWSGSWLLNI</sequence>
<evidence type="ECO:0000256" key="4">
    <source>
        <dbReference type="ARBA" id="ARBA00023125"/>
    </source>
</evidence>
<dbReference type="Proteomes" id="UP000631181">
    <property type="component" value="Unassembled WGS sequence"/>
</dbReference>
<dbReference type="PROSITE" id="PS00463">
    <property type="entry name" value="ZN2_CY6_FUNGAL_1"/>
    <property type="match status" value="1"/>
</dbReference>
<dbReference type="SMART" id="SM00906">
    <property type="entry name" value="Fungal_trans"/>
    <property type="match status" value="1"/>
</dbReference>
<evidence type="ECO:0000256" key="1">
    <source>
        <dbReference type="ARBA" id="ARBA00022723"/>
    </source>
</evidence>
<evidence type="ECO:0000313" key="10">
    <source>
        <dbReference type="Proteomes" id="UP000631181"/>
    </source>
</evidence>
<organism evidence="9 10">
    <name type="scientific">Penicillium ucsense</name>
    <dbReference type="NCBI Taxonomy" id="2839758"/>
    <lineage>
        <taxon>Eukaryota</taxon>
        <taxon>Fungi</taxon>
        <taxon>Dikarya</taxon>
        <taxon>Ascomycota</taxon>
        <taxon>Pezizomycotina</taxon>
        <taxon>Eurotiomycetes</taxon>
        <taxon>Eurotiomycetidae</taxon>
        <taxon>Eurotiales</taxon>
        <taxon>Aspergillaceae</taxon>
        <taxon>Penicillium</taxon>
    </lineage>
</organism>
<dbReference type="InterPro" id="IPR007219">
    <property type="entry name" value="XnlR_reg_dom"/>
</dbReference>
<evidence type="ECO:0000256" key="5">
    <source>
        <dbReference type="ARBA" id="ARBA00023163"/>
    </source>
</evidence>
<dbReference type="PANTHER" id="PTHR47171:SF2">
    <property type="entry name" value="TRANSCRIPTION FACTOR, PUTATIVE-RELATED"/>
    <property type="match status" value="1"/>
</dbReference>
<evidence type="ECO:0000256" key="6">
    <source>
        <dbReference type="ARBA" id="ARBA00023242"/>
    </source>
</evidence>
<proteinExistence type="predicted"/>
<evidence type="ECO:0000256" key="3">
    <source>
        <dbReference type="ARBA" id="ARBA00023015"/>
    </source>
</evidence>
<keyword evidence="6" id="KW-0539">Nucleus</keyword>
<name>A0A8J8WIT9_9EURO</name>
<dbReference type="InterPro" id="IPR052073">
    <property type="entry name" value="Amide_Lactam_Regulators"/>
</dbReference>
<dbReference type="GO" id="GO:0000981">
    <property type="term" value="F:DNA-binding transcription factor activity, RNA polymerase II-specific"/>
    <property type="evidence" value="ECO:0007669"/>
    <property type="project" value="InterPro"/>
</dbReference>
<comment type="caution">
    <text evidence="9">The sequence shown here is derived from an EMBL/GenBank/DDBJ whole genome shotgun (WGS) entry which is preliminary data.</text>
</comment>
<dbReference type="PANTHER" id="PTHR47171">
    <property type="entry name" value="FARA-RELATED"/>
    <property type="match status" value="1"/>
</dbReference>
<dbReference type="EMBL" id="WIWV01000079">
    <property type="protein sequence ID" value="KAF7714643.1"/>
    <property type="molecule type" value="Genomic_DNA"/>
</dbReference>
<keyword evidence="2" id="KW-0862">Zinc</keyword>